<keyword evidence="1" id="KW-0966">Cell projection</keyword>
<sequence length="110" mass="11438">MSLSSPARAKSRPGLRGAEAAAFRQAVALLEEARRGGHAARAAAILTTGLLWDAVLLASADPASALPPPLRRELASLARNVLKEVNGPAPDLDFLITVNGQVLSGLAVWH</sequence>
<gene>
    <name evidence="1" type="ORF">MON41_09240</name>
</gene>
<dbReference type="EMBL" id="JALBUU010000004">
    <property type="protein sequence ID" value="MCI0753940.1"/>
    <property type="molecule type" value="Genomic_DNA"/>
</dbReference>
<dbReference type="InterPro" id="IPR010845">
    <property type="entry name" value="FlaF"/>
</dbReference>
<evidence type="ECO:0000313" key="1">
    <source>
        <dbReference type="EMBL" id="MCI0753940.1"/>
    </source>
</evidence>
<protein>
    <submittedName>
        <fullName evidence="1">Flagellar biosynthesis regulator FlaF</fullName>
    </submittedName>
</protein>
<organism evidence="1 2">
    <name type="scientific">Teichococcus vastitatis</name>
    <dbReference type="NCBI Taxonomy" id="2307076"/>
    <lineage>
        <taxon>Bacteria</taxon>
        <taxon>Pseudomonadati</taxon>
        <taxon>Pseudomonadota</taxon>
        <taxon>Alphaproteobacteria</taxon>
        <taxon>Acetobacterales</taxon>
        <taxon>Roseomonadaceae</taxon>
        <taxon>Roseomonas</taxon>
    </lineage>
</organism>
<dbReference type="Pfam" id="PF07309">
    <property type="entry name" value="FlaF"/>
    <property type="match status" value="1"/>
</dbReference>
<keyword evidence="2" id="KW-1185">Reference proteome</keyword>
<reference evidence="1 2" key="1">
    <citation type="submission" date="2022-03" db="EMBL/GenBank/DDBJ databases">
        <title>Complete genome analysis of Roseomonas KG 17.1 : a prolific producer of plant growth promoters.</title>
        <authorList>
            <person name="Saadouli I."/>
            <person name="Najjari A."/>
            <person name="Mosbah A."/>
            <person name="Ouzari H.I."/>
        </authorList>
    </citation>
    <scope>NUCLEOTIDE SEQUENCE [LARGE SCALE GENOMIC DNA]</scope>
    <source>
        <strain evidence="1 2">KG17-1</strain>
    </source>
</reference>
<proteinExistence type="predicted"/>
<keyword evidence="1" id="KW-0969">Cilium</keyword>
<name>A0ABS9W4T0_9PROT</name>
<evidence type="ECO:0000313" key="2">
    <source>
        <dbReference type="Proteomes" id="UP001201985"/>
    </source>
</evidence>
<dbReference type="RefSeq" id="WP_241792868.1">
    <property type="nucleotide sequence ID" value="NZ_JALBUU010000004.1"/>
</dbReference>
<comment type="caution">
    <text evidence="1">The sequence shown here is derived from an EMBL/GenBank/DDBJ whole genome shotgun (WGS) entry which is preliminary data.</text>
</comment>
<keyword evidence="1" id="KW-0282">Flagellum</keyword>
<dbReference type="Proteomes" id="UP001201985">
    <property type="component" value="Unassembled WGS sequence"/>
</dbReference>
<accession>A0ABS9W4T0</accession>